<reference evidence="4" key="1">
    <citation type="submission" date="2016-10" db="EMBL/GenBank/DDBJ databases">
        <authorList>
            <person name="Varghese N."/>
            <person name="Submissions S."/>
        </authorList>
    </citation>
    <scope>NUCLEOTIDE SEQUENCE [LARGE SCALE GENOMIC DNA]</scope>
    <source>
        <strain evidence="4">DSM 19684</strain>
    </source>
</reference>
<gene>
    <name evidence="3" type="ORF">SAMN05421825_2056</name>
</gene>
<dbReference type="AlphaFoldDB" id="A0A1G7NQZ9"/>
<sequence>MKNLYITILMIAGTSFAMAQEKKTTEEKQEIPKEVMEANAKAYKDKASEKKVERTGLASEQGLQKSKTQNRASAPSGKTIPGTSDIYEIKASIPGRAITNKKQTSTKKQVQGLPNTATLAEIKKTIPKN</sequence>
<feature type="chain" id="PRO_5011655064" evidence="2">
    <location>
        <begin position="20"/>
        <end position="129"/>
    </location>
</feature>
<evidence type="ECO:0000256" key="1">
    <source>
        <dbReference type="SAM" id="MobiDB-lite"/>
    </source>
</evidence>
<dbReference type="Proteomes" id="UP000199203">
    <property type="component" value="Unassembled WGS sequence"/>
</dbReference>
<feature type="compositionally biased region" description="Basic and acidic residues" evidence="1">
    <location>
        <begin position="42"/>
        <end position="54"/>
    </location>
</feature>
<feature type="signal peptide" evidence="2">
    <location>
        <begin position="1"/>
        <end position="19"/>
    </location>
</feature>
<keyword evidence="2" id="KW-0732">Signal</keyword>
<dbReference type="EMBL" id="FNBH01000002">
    <property type="protein sequence ID" value="SDF76422.1"/>
    <property type="molecule type" value="Genomic_DNA"/>
</dbReference>
<proteinExistence type="predicted"/>
<feature type="region of interest" description="Disordered" evidence="1">
    <location>
        <begin position="42"/>
        <end position="83"/>
    </location>
</feature>
<feature type="compositionally biased region" description="Polar residues" evidence="1">
    <location>
        <begin position="61"/>
        <end position="73"/>
    </location>
</feature>
<accession>A0A1G7NQZ9</accession>
<name>A0A1G7NQZ9_9FLAO</name>
<dbReference type="RefSeq" id="WP_139166618.1">
    <property type="nucleotide sequence ID" value="NZ_FNBH01000002.1"/>
</dbReference>
<protein>
    <submittedName>
        <fullName evidence="3">Uncharacterized protein</fullName>
    </submittedName>
</protein>
<organism evidence="3 4">
    <name type="scientific">Epilithonimonas hungarica</name>
    <dbReference type="NCBI Taxonomy" id="454006"/>
    <lineage>
        <taxon>Bacteria</taxon>
        <taxon>Pseudomonadati</taxon>
        <taxon>Bacteroidota</taxon>
        <taxon>Flavobacteriia</taxon>
        <taxon>Flavobacteriales</taxon>
        <taxon>Weeksellaceae</taxon>
        <taxon>Chryseobacterium group</taxon>
        <taxon>Epilithonimonas</taxon>
    </lineage>
</organism>
<evidence type="ECO:0000313" key="3">
    <source>
        <dbReference type="EMBL" id="SDF76422.1"/>
    </source>
</evidence>
<dbReference type="STRING" id="454006.SAMN05421825_2056"/>
<dbReference type="OrthoDB" id="1260658at2"/>
<evidence type="ECO:0000256" key="2">
    <source>
        <dbReference type="SAM" id="SignalP"/>
    </source>
</evidence>
<keyword evidence="4" id="KW-1185">Reference proteome</keyword>
<evidence type="ECO:0000313" key="4">
    <source>
        <dbReference type="Proteomes" id="UP000199203"/>
    </source>
</evidence>